<dbReference type="Pfam" id="PF13840">
    <property type="entry name" value="ACT_7"/>
    <property type="match status" value="1"/>
</dbReference>
<reference evidence="3" key="1">
    <citation type="journal article" date="2014" name="Int. J. Syst. Evol. Microbiol.">
        <title>Complete genome sequence of Corynebacterium casei LMG S-19264T (=DSM 44701T), isolated from a smear-ripened cheese.</title>
        <authorList>
            <consortium name="US DOE Joint Genome Institute (JGI-PGF)"/>
            <person name="Walter F."/>
            <person name="Albersmeier A."/>
            <person name="Kalinowski J."/>
            <person name="Ruckert C."/>
        </authorList>
    </citation>
    <scope>NUCLEOTIDE SEQUENCE</scope>
    <source>
        <strain evidence="3">CGMCC 1.12777</strain>
    </source>
</reference>
<dbReference type="EMBL" id="BMFV01000008">
    <property type="protein sequence ID" value="GGH79322.1"/>
    <property type="molecule type" value="Genomic_DNA"/>
</dbReference>
<dbReference type="Gene3D" id="3.30.2130.10">
    <property type="entry name" value="VC0802-like"/>
    <property type="match status" value="1"/>
</dbReference>
<dbReference type="InterPro" id="IPR049447">
    <property type="entry name" value="A9CJY8-like_N"/>
</dbReference>
<dbReference type="RefSeq" id="WP_188496704.1">
    <property type="nucleotide sequence ID" value="NZ_BMFV01000008.1"/>
</dbReference>
<accession>A0A8J2ZUD1</accession>
<feature type="domain" description="CASTOR ACT" evidence="1">
    <location>
        <begin position="58"/>
        <end position="119"/>
    </location>
</feature>
<evidence type="ECO:0000259" key="2">
    <source>
        <dbReference type="Pfam" id="PF21631"/>
    </source>
</evidence>
<organism evidence="3 4">
    <name type="scientific">Pullulanibacillus pueri</name>
    <dbReference type="NCBI Taxonomy" id="1437324"/>
    <lineage>
        <taxon>Bacteria</taxon>
        <taxon>Bacillati</taxon>
        <taxon>Bacillota</taxon>
        <taxon>Bacilli</taxon>
        <taxon>Bacillales</taxon>
        <taxon>Sporolactobacillaceae</taxon>
        <taxon>Pullulanibacillus</taxon>
    </lineage>
</organism>
<dbReference type="InterPro" id="IPR027795">
    <property type="entry name" value="CASTOR_ACT_dom"/>
</dbReference>
<dbReference type="Pfam" id="PF21631">
    <property type="entry name" value="A9CJY8-like_N"/>
    <property type="match status" value="1"/>
</dbReference>
<dbReference type="PANTHER" id="PTHR31131">
    <property type="entry name" value="CHROMOSOME 1, WHOLE GENOME SHOTGUN SEQUENCE"/>
    <property type="match status" value="1"/>
</dbReference>
<dbReference type="Proteomes" id="UP000656813">
    <property type="component" value="Unassembled WGS sequence"/>
</dbReference>
<feature type="domain" description="A9CJY8-like N-terminal" evidence="2">
    <location>
        <begin position="10"/>
        <end position="53"/>
    </location>
</feature>
<evidence type="ECO:0000313" key="4">
    <source>
        <dbReference type="Proteomes" id="UP000656813"/>
    </source>
</evidence>
<dbReference type="PIRSF" id="PIRSF008459">
    <property type="entry name" value="UCP008459"/>
    <property type="match status" value="1"/>
</dbReference>
<dbReference type="PANTHER" id="PTHR31131:SF6">
    <property type="entry name" value="CASTOR ACT DOMAIN-CONTAINING PROTEIN"/>
    <property type="match status" value="1"/>
</dbReference>
<dbReference type="InterPro" id="IPR045865">
    <property type="entry name" value="ACT-like_dom_sf"/>
</dbReference>
<name>A0A8J2ZUD1_9BACL</name>
<keyword evidence="4" id="KW-1185">Reference proteome</keyword>
<reference evidence="3" key="2">
    <citation type="submission" date="2020-09" db="EMBL/GenBank/DDBJ databases">
        <authorList>
            <person name="Sun Q."/>
            <person name="Zhou Y."/>
        </authorList>
    </citation>
    <scope>NUCLEOTIDE SEQUENCE</scope>
    <source>
        <strain evidence="3">CGMCC 1.12777</strain>
    </source>
</reference>
<evidence type="ECO:0000259" key="1">
    <source>
        <dbReference type="Pfam" id="PF13840"/>
    </source>
</evidence>
<sequence length="126" mass="13944">MKLTVLPEDLAVIKLSPKLNPPSWIFKDRQFISVTYTDEELSIVCFEKIVPKDLDGDVEKGWSALKVEGPLDFSLTGILASLANPLADANVGIFAVSTYNTDYLLLKSEQLEKAINTLQACGHEFK</sequence>
<dbReference type="AlphaFoldDB" id="A0A8J2ZUD1"/>
<dbReference type="InterPro" id="IPR016540">
    <property type="entry name" value="UCP008459"/>
</dbReference>
<comment type="caution">
    <text evidence="3">The sequence shown here is derived from an EMBL/GenBank/DDBJ whole genome shotgun (WGS) entry which is preliminary data.</text>
</comment>
<gene>
    <name evidence="3" type="ORF">GCM10007096_14070</name>
</gene>
<proteinExistence type="predicted"/>
<dbReference type="SUPFAM" id="SSF55021">
    <property type="entry name" value="ACT-like"/>
    <property type="match status" value="2"/>
</dbReference>
<dbReference type="InterPro" id="IPR051719">
    <property type="entry name" value="CASTOR_mTORC1"/>
</dbReference>
<protein>
    <submittedName>
        <fullName evidence="3">ACT domain-containing protein</fullName>
    </submittedName>
</protein>
<evidence type="ECO:0000313" key="3">
    <source>
        <dbReference type="EMBL" id="GGH79322.1"/>
    </source>
</evidence>